<dbReference type="AlphaFoldDB" id="A0A3R9ZRU9"/>
<gene>
    <name evidence="1" type="ORF">EIC27_00665</name>
</gene>
<name>A0A3R9ZRU9_9RICK</name>
<organism evidence="1 2">
    <name type="scientific">Candidatus Aquarickettsia rohweri</name>
    <dbReference type="NCBI Taxonomy" id="2602574"/>
    <lineage>
        <taxon>Bacteria</taxon>
        <taxon>Pseudomonadati</taxon>
        <taxon>Pseudomonadota</taxon>
        <taxon>Alphaproteobacteria</taxon>
        <taxon>Rickettsiales</taxon>
        <taxon>Candidatus Midichloriaceae</taxon>
        <taxon>Candidatus Aquarickettsia</taxon>
    </lineage>
</organism>
<dbReference type="RefSeq" id="WP_126044239.1">
    <property type="nucleotide sequence ID" value="NZ_RXFM01000005.1"/>
</dbReference>
<dbReference type="OrthoDB" id="5649947at2"/>
<comment type="caution">
    <text evidence="1">The sequence shown here is derived from an EMBL/GenBank/DDBJ whole genome shotgun (WGS) entry which is preliminary data.</text>
</comment>
<evidence type="ECO:0000313" key="1">
    <source>
        <dbReference type="EMBL" id="RST71893.1"/>
    </source>
</evidence>
<reference evidence="2" key="1">
    <citation type="submission" date="2018-11" db="EMBL/GenBank/DDBJ databases">
        <title>Phylogenetic, genomic, and biogeographic characterization of a novel and ubiquitous marine invertebrate-associated Rickettsiales parasite, Candidatus Marinoinvertebrata rohwerii, gen. nov., sp. nov.</title>
        <authorList>
            <person name="Klinges J.G."/>
            <person name="Rosales S.M."/>
            <person name="Mcminds R."/>
            <person name="Shaver E.C."/>
            <person name="Shantz A."/>
            <person name="Peters E.C."/>
            <person name="Burkepile D.E."/>
            <person name="Silliman B.R."/>
            <person name="Vega Thurber R.L."/>
        </authorList>
    </citation>
    <scope>NUCLEOTIDE SEQUENCE [LARGE SCALE GENOMIC DNA]</scope>
    <source>
        <strain evidence="2">a_cerv_44</strain>
    </source>
</reference>
<dbReference type="EMBL" id="RXFM01000005">
    <property type="protein sequence ID" value="RST71893.1"/>
    <property type="molecule type" value="Genomic_DNA"/>
</dbReference>
<protein>
    <submittedName>
        <fullName evidence="1">Uncharacterized protein</fullName>
    </submittedName>
</protein>
<accession>A0A3R9ZRU9</accession>
<keyword evidence="2" id="KW-1185">Reference proteome</keyword>
<dbReference type="Proteomes" id="UP000279470">
    <property type="component" value="Unassembled WGS sequence"/>
</dbReference>
<proteinExistence type="predicted"/>
<sequence>MNYIFSNFSIHNNGIVSKNFLNLGVKSFHSAIDWVKYMPYGRNNDRTNYLSIFSEYRGTCSTKHALLNALALENNQNIILKMVICKIDKYSNKSIKSLLEYLKIEYFPEAHCIISNDKDYLDITFPGHLKNPKAE</sequence>
<evidence type="ECO:0000313" key="2">
    <source>
        <dbReference type="Proteomes" id="UP000279470"/>
    </source>
</evidence>